<dbReference type="GO" id="GO:0071786">
    <property type="term" value="P:endoplasmic reticulum tubular network organization"/>
    <property type="evidence" value="ECO:0007669"/>
    <property type="project" value="InterPro"/>
</dbReference>
<evidence type="ECO:0000313" key="3">
    <source>
        <dbReference type="EMBL" id="KAF2581559.1"/>
    </source>
</evidence>
<keyword evidence="2" id="KW-1133">Transmembrane helix</keyword>
<proteinExistence type="predicted"/>
<sequence>MAQEGAVAETRDQNDSPFATATSDDSVKKKKQNGFFSRIWNAMLRDKGDDFEKRLEYISKEEANVVSRIKRRSIAWRKLTRNLVLSSLIFEIVAVGYAIMTTRTKDLDWKMRSFRILPMFLLPALSALAYSSIVSFSKMCLGFKVIHQRLYLKHSRSSLQ</sequence>
<dbReference type="AlphaFoldDB" id="A0A8S9JIW9"/>
<dbReference type="EMBL" id="QGKW02001660">
    <property type="protein sequence ID" value="KAF2581559.1"/>
    <property type="molecule type" value="Genomic_DNA"/>
</dbReference>
<name>A0A8S9JIW9_BRACR</name>
<evidence type="ECO:0000313" key="4">
    <source>
        <dbReference type="Proteomes" id="UP000712281"/>
    </source>
</evidence>
<evidence type="ECO:0000256" key="1">
    <source>
        <dbReference type="SAM" id="MobiDB-lite"/>
    </source>
</evidence>
<reference evidence="3" key="1">
    <citation type="submission" date="2019-12" db="EMBL/GenBank/DDBJ databases">
        <title>Genome sequencing and annotation of Brassica cretica.</title>
        <authorList>
            <person name="Studholme D.J."/>
            <person name="Sarris P.F."/>
        </authorList>
    </citation>
    <scope>NUCLEOTIDE SEQUENCE</scope>
    <source>
        <strain evidence="3">PFS-001/15</strain>
        <tissue evidence="3">Leaf</tissue>
    </source>
</reference>
<dbReference type="PANTHER" id="PTHR22166:SF35">
    <property type="entry name" value="INTEGRAL MEMBRANE METAL-BINDING FAMILY PROTEIN (DUF2296)"/>
    <property type="match status" value="1"/>
</dbReference>
<dbReference type="PANTHER" id="PTHR22166">
    <property type="entry name" value="ENDOPLASMIC RETICULUM JUNCTION FORMATION PROTEIN LUNAPARK"/>
    <property type="match status" value="1"/>
</dbReference>
<gene>
    <name evidence="3" type="ORF">F2Q68_00006640</name>
</gene>
<accession>A0A8S9JIW9</accession>
<feature type="compositionally biased region" description="Polar residues" evidence="1">
    <location>
        <begin position="15"/>
        <end position="24"/>
    </location>
</feature>
<feature type="transmembrane region" description="Helical" evidence="2">
    <location>
        <begin position="120"/>
        <end position="146"/>
    </location>
</feature>
<organism evidence="3 4">
    <name type="scientific">Brassica cretica</name>
    <name type="common">Mustard</name>
    <dbReference type="NCBI Taxonomy" id="69181"/>
    <lineage>
        <taxon>Eukaryota</taxon>
        <taxon>Viridiplantae</taxon>
        <taxon>Streptophyta</taxon>
        <taxon>Embryophyta</taxon>
        <taxon>Tracheophyta</taxon>
        <taxon>Spermatophyta</taxon>
        <taxon>Magnoliopsida</taxon>
        <taxon>eudicotyledons</taxon>
        <taxon>Gunneridae</taxon>
        <taxon>Pentapetalae</taxon>
        <taxon>rosids</taxon>
        <taxon>malvids</taxon>
        <taxon>Brassicales</taxon>
        <taxon>Brassicaceae</taxon>
        <taxon>Brassiceae</taxon>
        <taxon>Brassica</taxon>
    </lineage>
</organism>
<comment type="caution">
    <text evidence="3">The sequence shown here is derived from an EMBL/GenBank/DDBJ whole genome shotgun (WGS) entry which is preliminary data.</text>
</comment>
<protein>
    <submittedName>
        <fullName evidence="3">Uncharacterized protein</fullName>
    </submittedName>
</protein>
<dbReference type="Proteomes" id="UP000712281">
    <property type="component" value="Unassembled WGS sequence"/>
</dbReference>
<feature type="region of interest" description="Disordered" evidence="1">
    <location>
        <begin position="1"/>
        <end position="29"/>
    </location>
</feature>
<keyword evidence="2" id="KW-0472">Membrane</keyword>
<dbReference type="GO" id="GO:0071782">
    <property type="term" value="C:endoplasmic reticulum tubular network"/>
    <property type="evidence" value="ECO:0007669"/>
    <property type="project" value="TreeGrafter"/>
</dbReference>
<evidence type="ECO:0000256" key="2">
    <source>
        <dbReference type="SAM" id="Phobius"/>
    </source>
</evidence>
<keyword evidence="2" id="KW-0812">Transmembrane</keyword>
<feature type="transmembrane region" description="Helical" evidence="2">
    <location>
        <begin position="79"/>
        <end position="100"/>
    </location>
</feature>
<dbReference type="InterPro" id="IPR040115">
    <property type="entry name" value="Lnp"/>
</dbReference>